<evidence type="ECO:0000313" key="3">
    <source>
        <dbReference type="Proteomes" id="UP000320176"/>
    </source>
</evidence>
<evidence type="ECO:0000256" key="1">
    <source>
        <dbReference type="SAM" id="MobiDB-lite"/>
    </source>
</evidence>
<comment type="caution">
    <text evidence="2">The sequence shown here is derived from an EMBL/GenBank/DDBJ whole genome shotgun (WGS) entry which is preliminary data.</text>
</comment>
<evidence type="ECO:0000313" key="2">
    <source>
        <dbReference type="EMBL" id="TWT89432.1"/>
    </source>
</evidence>
<dbReference type="AlphaFoldDB" id="A0A5C5ZPI9"/>
<proteinExistence type="predicted"/>
<feature type="region of interest" description="Disordered" evidence="1">
    <location>
        <begin position="1"/>
        <end position="21"/>
    </location>
</feature>
<reference evidence="2 3" key="1">
    <citation type="submission" date="2019-02" db="EMBL/GenBank/DDBJ databases">
        <title>Deep-cultivation of Planctomycetes and their phenomic and genomic characterization uncovers novel biology.</title>
        <authorList>
            <person name="Wiegand S."/>
            <person name="Jogler M."/>
            <person name="Boedeker C."/>
            <person name="Pinto D."/>
            <person name="Vollmers J."/>
            <person name="Rivas-Marin E."/>
            <person name="Kohn T."/>
            <person name="Peeters S.H."/>
            <person name="Heuer A."/>
            <person name="Rast P."/>
            <person name="Oberbeckmann S."/>
            <person name="Bunk B."/>
            <person name="Jeske O."/>
            <person name="Meyerdierks A."/>
            <person name="Storesund J.E."/>
            <person name="Kallscheuer N."/>
            <person name="Luecker S."/>
            <person name="Lage O.M."/>
            <person name="Pohl T."/>
            <person name="Merkel B.J."/>
            <person name="Hornburger P."/>
            <person name="Mueller R.-W."/>
            <person name="Bruemmer F."/>
            <person name="Labrenz M."/>
            <person name="Spormann A.M."/>
            <person name="Op Den Camp H."/>
            <person name="Overmann J."/>
            <person name="Amann R."/>
            <person name="Jetten M.S.M."/>
            <person name="Mascher T."/>
            <person name="Medema M.H."/>
            <person name="Devos D.P."/>
            <person name="Kaster A.-K."/>
            <person name="Ovreas L."/>
            <person name="Rohde M."/>
            <person name="Galperin M.Y."/>
            <person name="Jogler C."/>
        </authorList>
    </citation>
    <scope>NUCLEOTIDE SEQUENCE [LARGE SCALE GENOMIC DNA]</scope>
    <source>
        <strain evidence="2 3">Pla52n</strain>
    </source>
</reference>
<protein>
    <submittedName>
        <fullName evidence="2">Uncharacterized protein</fullName>
    </submittedName>
</protein>
<organism evidence="2 3">
    <name type="scientific">Stieleria varia</name>
    <dbReference type="NCBI Taxonomy" id="2528005"/>
    <lineage>
        <taxon>Bacteria</taxon>
        <taxon>Pseudomonadati</taxon>
        <taxon>Planctomycetota</taxon>
        <taxon>Planctomycetia</taxon>
        <taxon>Pirellulales</taxon>
        <taxon>Pirellulaceae</taxon>
        <taxon>Stieleria</taxon>
    </lineage>
</organism>
<name>A0A5C5ZPI9_9BACT</name>
<accession>A0A5C5ZPI9</accession>
<dbReference type="EMBL" id="SJPN01000023">
    <property type="protein sequence ID" value="TWT89432.1"/>
    <property type="molecule type" value="Genomic_DNA"/>
</dbReference>
<keyword evidence="3" id="KW-1185">Reference proteome</keyword>
<dbReference type="Proteomes" id="UP000320176">
    <property type="component" value="Unassembled WGS sequence"/>
</dbReference>
<sequence length="37" mass="3623">MKIGKIGAWKGSQAGPAAPQDSNAEVLAGIGRTVGAD</sequence>
<gene>
    <name evidence="2" type="ORF">Pla52n_68180</name>
</gene>